<reference evidence="1 2" key="1">
    <citation type="submission" date="2018-08" db="EMBL/GenBank/DDBJ databases">
        <title>Acidipila sp. 4G-K13, an acidobacterium isolated from forest soil.</title>
        <authorList>
            <person name="Gao Z.-H."/>
            <person name="Qiu L.-H."/>
        </authorList>
    </citation>
    <scope>NUCLEOTIDE SEQUENCE [LARGE SCALE GENOMIC DNA]</scope>
    <source>
        <strain evidence="1 2">4G-K13</strain>
    </source>
</reference>
<organism evidence="1 2">
    <name type="scientific">Paracidobacterium acidisoli</name>
    <dbReference type="NCBI Taxonomy" id="2303751"/>
    <lineage>
        <taxon>Bacteria</taxon>
        <taxon>Pseudomonadati</taxon>
        <taxon>Acidobacteriota</taxon>
        <taxon>Terriglobia</taxon>
        <taxon>Terriglobales</taxon>
        <taxon>Acidobacteriaceae</taxon>
        <taxon>Paracidobacterium</taxon>
    </lineage>
</organism>
<name>A0A372IQD8_9BACT</name>
<dbReference type="AlphaFoldDB" id="A0A372IQD8"/>
<evidence type="ECO:0000313" key="1">
    <source>
        <dbReference type="EMBL" id="RFU17098.1"/>
    </source>
</evidence>
<dbReference type="RefSeq" id="WP_117299394.1">
    <property type="nucleotide sequence ID" value="NZ_QVQT02000003.1"/>
</dbReference>
<dbReference type="EMBL" id="QVQT01000003">
    <property type="protein sequence ID" value="RFU17098.1"/>
    <property type="molecule type" value="Genomic_DNA"/>
</dbReference>
<proteinExistence type="predicted"/>
<dbReference type="OrthoDB" id="123387at2"/>
<keyword evidence="2" id="KW-1185">Reference proteome</keyword>
<protein>
    <submittedName>
        <fullName evidence="1">Uncharacterized protein</fullName>
    </submittedName>
</protein>
<evidence type="ECO:0000313" key="2">
    <source>
        <dbReference type="Proteomes" id="UP000264702"/>
    </source>
</evidence>
<sequence length="80" mass="9247">MVSECINPACRQKLLYLRNGRVVRVTRQAHSVLQIEHFWLCGECFLRYDFHFLPGGEVEILPRAMPLSEEEPVVDLAFTA</sequence>
<gene>
    <name evidence="1" type="ORF">D0Y96_10390</name>
</gene>
<comment type="caution">
    <text evidence="1">The sequence shown here is derived from an EMBL/GenBank/DDBJ whole genome shotgun (WGS) entry which is preliminary data.</text>
</comment>
<accession>A0A372IQD8</accession>
<dbReference type="Proteomes" id="UP000264702">
    <property type="component" value="Unassembled WGS sequence"/>
</dbReference>